<dbReference type="Proteomes" id="UP000000602">
    <property type="component" value="Chromosome"/>
</dbReference>
<accession>Q6AJB9</accession>
<sequence length="85" mass="9965">MKITFYGSRFCPRCRQAKKHLVQLQREFPQLEIEYIEVTTAPIKTVRAGVFMIPSIQGRSGTLSGIFLPEEKIHAFLKEEYRYNQ</sequence>
<organism evidence="1 2">
    <name type="scientific">Desulfotalea psychrophila (strain LSv54 / DSM 12343)</name>
    <dbReference type="NCBI Taxonomy" id="177439"/>
    <lineage>
        <taxon>Bacteria</taxon>
        <taxon>Pseudomonadati</taxon>
        <taxon>Thermodesulfobacteriota</taxon>
        <taxon>Desulfobulbia</taxon>
        <taxon>Desulfobulbales</taxon>
        <taxon>Desulfocapsaceae</taxon>
        <taxon>Desulfotalea</taxon>
    </lineage>
</organism>
<dbReference type="AlphaFoldDB" id="Q6AJB9"/>
<dbReference type="HOGENOM" id="CLU_2507279_0_0_7"/>
<dbReference type="Gene3D" id="3.40.30.10">
    <property type="entry name" value="Glutaredoxin"/>
    <property type="match status" value="1"/>
</dbReference>
<name>Q6AJB9_DESPS</name>
<dbReference type="STRING" id="177439.DP2832"/>
<dbReference type="EMBL" id="CR522870">
    <property type="protein sequence ID" value="CAG37561.1"/>
    <property type="molecule type" value="Genomic_DNA"/>
</dbReference>
<evidence type="ECO:0000313" key="2">
    <source>
        <dbReference type="Proteomes" id="UP000000602"/>
    </source>
</evidence>
<evidence type="ECO:0000313" key="1">
    <source>
        <dbReference type="EMBL" id="CAG37561.1"/>
    </source>
</evidence>
<protein>
    <submittedName>
        <fullName evidence="1">Related to thioredoxin/glutaredoxin</fullName>
    </submittedName>
</protein>
<proteinExistence type="predicted"/>
<keyword evidence="2" id="KW-1185">Reference proteome</keyword>
<dbReference type="eggNOG" id="COG0526">
    <property type="taxonomic scope" value="Bacteria"/>
</dbReference>
<reference evidence="2" key="1">
    <citation type="journal article" date="2004" name="Environ. Microbiol.">
        <title>The genome of Desulfotalea psychrophila, a sulfate-reducing bacterium from permanently cold Arctic sediments.</title>
        <authorList>
            <person name="Rabus R."/>
            <person name="Ruepp A."/>
            <person name="Frickey T."/>
            <person name="Rattei T."/>
            <person name="Fartmann B."/>
            <person name="Stark M."/>
            <person name="Bauer M."/>
            <person name="Zibat A."/>
            <person name="Lombardot T."/>
            <person name="Becker I."/>
            <person name="Amann J."/>
            <person name="Gellner K."/>
            <person name="Teeling H."/>
            <person name="Leuschner W.D."/>
            <person name="Gloeckner F.-O."/>
            <person name="Lupas A.N."/>
            <person name="Amann R."/>
            <person name="Klenk H.-P."/>
        </authorList>
    </citation>
    <scope>NUCLEOTIDE SEQUENCE [LARGE SCALE GENOMIC DNA]</scope>
    <source>
        <strain evidence="2">DSM 12343 / LSv54</strain>
    </source>
</reference>
<dbReference type="KEGG" id="dps:DP2832"/>
<dbReference type="CDD" id="cd01659">
    <property type="entry name" value="TRX_superfamily"/>
    <property type="match status" value="1"/>
</dbReference>
<gene>
    <name evidence="1" type="ordered locus">DP2832</name>
</gene>
<dbReference type="SUPFAM" id="SSF52833">
    <property type="entry name" value="Thioredoxin-like"/>
    <property type="match status" value="1"/>
</dbReference>
<dbReference type="InterPro" id="IPR036249">
    <property type="entry name" value="Thioredoxin-like_sf"/>
</dbReference>